<gene>
    <name evidence="7" type="ORF">GCM10009817_24460</name>
</gene>
<dbReference type="SMART" id="SM00421">
    <property type="entry name" value="HTH_LUXR"/>
    <property type="match status" value="1"/>
</dbReference>
<dbReference type="InterPro" id="IPR000792">
    <property type="entry name" value="Tscrpt_reg_LuxR_C"/>
</dbReference>
<dbReference type="CDD" id="cd06170">
    <property type="entry name" value="LuxR_C_like"/>
    <property type="match status" value="1"/>
</dbReference>
<proteinExistence type="predicted"/>
<dbReference type="PANTHER" id="PTHR44688">
    <property type="entry name" value="DNA-BINDING TRANSCRIPTIONAL ACTIVATOR DEVR_DOSR"/>
    <property type="match status" value="1"/>
</dbReference>
<dbReference type="InterPro" id="IPR001789">
    <property type="entry name" value="Sig_transdc_resp-reg_receiver"/>
</dbReference>
<keyword evidence="3" id="KW-0804">Transcription</keyword>
<dbReference type="InterPro" id="IPR011006">
    <property type="entry name" value="CheY-like_superfamily"/>
</dbReference>
<dbReference type="SUPFAM" id="SSF46894">
    <property type="entry name" value="C-terminal effector domain of the bipartite response regulators"/>
    <property type="match status" value="1"/>
</dbReference>
<evidence type="ECO:0000256" key="2">
    <source>
        <dbReference type="ARBA" id="ARBA00023125"/>
    </source>
</evidence>
<dbReference type="SUPFAM" id="SSF52172">
    <property type="entry name" value="CheY-like"/>
    <property type="match status" value="1"/>
</dbReference>
<evidence type="ECO:0000313" key="7">
    <source>
        <dbReference type="EMBL" id="GAA1982300.1"/>
    </source>
</evidence>
<evidence type="ECO:0000256" key="1">
    <source>
        <dbReference type="ARBA" id="ARBA00023015"/>
    </source>
</evidence>
<dbReference type="PROSITE" id="PS50043">
    <property type="entry name" value="HTH_LUXR_2"/>
    <property type="match status" value="1"/>
</dbReference>
<comment type="caution">
    <text evidence="4">Lacks conserved residue(s) required for the propagation of feature annotation.</text>
</comment>
<dbReference type="Gene3D" id="3.40.50.2300">
    <property type="match status" value="1"/>
</dbReference>
<keyword evidence="2" id="KW-0238">DNA-binding</keyword>
<accession>A0ABN2S8T7</accession>
<dbReference type="PROSITE" id="PS50110">
    <property type="entry name" value="RESPONSE_REGULATORY"/>
    <property type="match status" value="1"/>
</dbReference>
<evidence type="ECO:0000313" key="8">
    <source>
        <dbReference type="Proteomes" id="UP001500013"/>
    </source>
</evidence>
<organism evidence="7 8">
    <name type="scientific">Terrabacter lapilli</name>
    <dbReference type="NCBI Taxonomy" id="436231"/>
    <lineage>
        <taxon>Bacteria</taxon>
        <taxon>Bacillati</taxon>
        <taxon>Actinomycetota</taxon>
        <taxon>Actinomycetes</taxon>
        <taxon>Micrococcales</taxon>
        <taxon>Intrasporangiaceae</taxon>
        <taxon>Terrabacter</taxon>
    </lineage>
</organism>
<evidence type="ECO:0000256" key="4">
    <source>
        <dbReference type="PROSITE-ProRule" id="PRU00169"/>
    </source>
</evidence>
<reference evidence="7 8" key="1">
    <citation type="journal article" date="2019" name="Int. J. Syst. Evol. Microbiol.">
        <title>The Global Catalogue of Microorganisms (GCM) 10K type strain sequencing project: providing services to taxonomists for standard genome sequencing and annotation.</title>
        <authorList>
            <consortium name="The Broad Institute Genomics Platform"/>
            <consortium name="The Broad Institute Genome Sequencing Center for Infectious Disease"/>
            <person name="Wu L."/>
            <person name="Ma J."/>
        </authorList>
    </citation>
    <scope>NUCLEOTIDE SEQUENCE [LARGE SCALE GENOMIC DNA]</scope>
    <source>
        <strain evidence="7 8">JCM 15628</strain>
    </source>
</reference>
<name>A0ABN2S8T7_9MICO</name>
<dbReference type="Pfam" id="PF00196">
    <property type="entry name" value="GerE"/>
    <property type="match status" value="1"/>
</dbReference>
<keyword evidence="1" id="KW-0805">Transcription regulation</keyword>
<feature type="domain" description="HTH luxR-type" evidence="5">
    <location>
        <begin position="162"/>
        <end position="227"/>
    </location>
</feature>
<evidence type="ECO:0000256" key="3">
    <source>
        <dbReference type="ARBA" id="ARBA00023163"/>
    </source>
</evidence>
<dbReference type="PRINTS" id="PR00038">
    <property type="entry name" value="HTHLUXR"/>
</dbReference>
<evidence type="ECO:0000259" key="5">
    <source>
        <dbReference type="PROSITE" id="PS50043"/>
    </source>
</evidence>
<protein>
    <submittedName>
        <fullName evidence="7">Response regulator transcription factor</fullName>
    </submittedName>
</protein>
<sequence length="257" mass="27482">MPSVRAPDAEGMTESPLRVVVFAAQQLLLEALAETLEAVPQMRVVGRASSVNVLLGVLGRVPADVLVLHALDTPETSLELARSALEREPDLGIVLVTEPSAADLTRQALEIGVRGWIRSDEPLQRLVLAVREVAVHEVFIPVSLLTSVLPTTAERGTSSPPVGHHAIELTPRQRDVLRCLMDGRSRTETGRLLNMSPNTVRTHIGAILQRLQVHTTLAAVAEARRTGLLIRSAEELSTANGVEALGRSSGVPVQGAS</sequence>
<dbReference type="EMBL" id="BAAAPU010000007">
    <property type="protein sequence ID" value="GAA1982300.1"/>
    <property type="molecule type" value="Genomic_DNA"/>
</dbReference>
<evidence type="ECO:0000259" key="6">
    <source>
        <dbReference type="PROSITE" id="PS50110"/>
    </source>
</evidence>
<comment type="caution">
    <text evidence="7">The sequence shown here is derived from an EMBL/GenBank/DDBJ whole genome shotgun (WGS) entry which is preliminary data.</text>
</comment>
<dbReference type="Proteomes" id="UP001500013">
    <property type="component" value="Unassembled WGS sequence"/>
</dbReference>
<dbReference type="PANTHER" id="PTHR44688:SF16">
    <property type="entry name" value="DNA-BINDING TRANSCRIPTIONAL ACTIVATOR DEVR_DOSR"/>
    <property type="match status" value="1"/>
</dbReference>
<dbReference type="InterPro" id="IPR016032">
    <property type="entry name" value="Sig_transdc_resp-reg_C-effctor"/>
</dbReference>
<feature type="domain" description="Response regulatory" evidence="6">
    <location>
        <begin position="18"/>
        <end position="134"/>
    </location>
</feature>
<keyword evidence="8" id="KW-1185">Reference proteome</keyword>